<accession>A0AAE1DH72</accession>
<dbReference type="Proteomes" id="UP001283361">
    <property type="component" value="Unassembled WGS sequence"/>
</dbReference>
<protein>
    <submittedName>
        <fullName evidence="2">Uncharacterized protein</fullName>
    </submittedName>
</protein>
<sequence length="195" mass="22657">MRRRLLYIEQRGRLRKKVKEGEWNKRLTLIIQSPGKVGSYKFSETECSSEFVWTRDDVYCEDGTIADVFCESERRDAERDEKRQMSFPKLELTFIALSAPLELHPVLTRAQNPPRSLCFRFSRSPVTGAGVKGLIWIPQRGEERHDRGFREETRSCWQRSFSPAGARPVLHEAATSDMSYEMPEQSDNLKLRTPS</sequence>
<name>A0AAE1DH72_9GAST</name>
<proteinExistence type="predicted"/>
<keyword evidence="3" id="KW-1185">Reference proteome</keyword>
<comment type="caution">
    <text evidence="2">The sequence shown here is derived from an EMBL/GenBank/DDBJ whole genome shotgun (WGS) entry which is preliminary data.</text>
</comment>
<organism evidence="2 3">
    <name type="scientific">Elysia crispata</name>
    <name type="common">lettuce slug</name>
    <dbReference type="NCBI Taxonomy" id="231223"/>
    <lineage>
        <taxon>Eukaryota</taxon>
        <taxon>Metazoa</taxon>
        <taxon>Spiralia</taxon>
        <taxon>Lophotrochozoa</taxon>
        <taxon>Mollusca</taxon>
        <taxon>Gastropoda</taxon>
        <taxon>Heterobranchia</taxon>
        <taxon>Euthyneura</taxon>
        <taxon>Panpulmonata</taxon>
        <taxon>Sacoglossa</taxon>
        <taxon>Placobranchoidea</taxon>
        <taxon>Plakobranchidae</taxon>
        <taxon>Elysia</taxon>
    </lineage>
</organism>
<evidence type="ECO:0000256" key="1">
    <source>
        <dbReference type="SAM" id="MobiDB-lite"/>
    </source>
</evidence>
<evidence type="ECO:0000313" key="2">
    <source>
        <dbReference type="EMBL" id="KAK3770432.1"/>
    </source>
</evidence>
<dbReference type="EMBL" id="JAWDGP010003844">
    <property type="protein sequence ID" value="KAK3770432.1"/>
    <property type="molecule type" value="Genomic_DNA"/>
</dbReference>
<evidence type="ECO:0000313" key="3">
    <source>
        <dbReference type="Proteomes" id="UP001283361"/>
    </source>
</evidence>
<feature type="region of interest" description="Disordered" evidence="1">
    <location>
        <begin position="172"/>
        <end position="195"/>
    </location>
</feature>
<reference evidence="2" key="1">
    <citation type="journal article" date="2023" name="G3 (Bethesda)">
        <title>A reference genome for the long-term kleptoplast-retaining sea slug Elysia crispata morphotype clarki.</title>
        <authorList>
            <person name="Eastman K.E."/>
            <person name="Pendleton A.L."/>
            <person name="Shaikh M.A."/>
            <person name="Suttiyut T."/>
            <person name="Ogas R."/>
            <person name="Tomko P."/>
            <person name="Gavelis G."/>
            <person name="Widhalm J.R."/>
            <person name="Wisecaver J.H."/>
        </authorList>
    </citation>
    <scope>NUCLEOTIDE SEQUENCE</scope>
    <source>
        <strain evidence="2">ECLA1</strain>
    </source>
</reference>
<gene>
    <name evidence="2" type="ORF">RRG08_012174</name>
</gene>
<dbReference type="AlphaFoldDB" id="A0AAE1DH72"/>